<sequence>MANSIFMNIYLQKLREFVNIFSNDSESIFKAHGDTLIHPGEFGKYREETTKNILKMLLKKSYGIGDGFILTSKDTVSTQCDIVIYDNNTIPLIQENSVNFFPVETVVGIGEIKSSLNKTQFKETLQKMAKNKALQFERIKQKRQQESDCFNEFDSICSFLICDDVNFNLQSIDFDEIYQGFDIALRHNCILIINKGCFFYKLTKDRIKGSFFERQSEKELTYPFPVHIEKGAIYPIKSAILLNETSREELAGFFFHHLTLGIEKCIIHSFHLSSYAEYNFEEYYLQDN</sequence>
<evidence type="ECO:0000259" key="1">
    <source>
        <dbReference type="Pfam" id="PF20247"/>
    </source>
</evidence>
<evidence type="ECO:0000313" key="2">
    <source>
        <dbReference type="EMBL" id="RGQ65128.1"/>
    </source>
</evidence>
<dbReference type="Pfam" id="PF20247">
    <property type="entry name" value="DUF6602"/>
    <property type="match status" value="1"/>
</dbReference>
<dbReference type="AlphaFoldDB" id="A0A412BWP3"/>
<evidence type="ECO:0000313" key="3">
    <source>
        <dbReference type="Proteomes" id="UP000286137"/>
    </source>
</evidence>
<protein>
    <recommendedName>
        <fullName evidence="1">DUF6602 domain-containing protein</fullName>
    </recommendedName>
</protein>
<proteinExistence type="predicted"/>
<dbReference type="InterPro" id="IPR046537">
    <property type="entry name" value="DUF6602"/>
</dbReference>
<feature type="domain" description="DUF6602" evidence="1">
    <location>
        <begin position="36"/>
        <end position="133"/>
    </location>
</feature>
<comment type="caution">
    <text evidence="2">The sequence shown here is derived from an EMBL/GenBank/DDBJ whole genome shotgun (WGS) entry which is preliminary data.</text>
</comment>
<dbReference type="CDD" id="cd21173">
    <property type="entry name" value="NucC-like"/>
    <property type="match status" value="1"/>
</dbReference>
<gene>
    <name evidence="2" type="ORF">DWY88_12275</name>
</gene>
<organism evidence="2 3">
    <name type="scientific">Mediterraneibacter gnavus</name>
    <name type="common">Ruminococcus gnavus</name>
    <dbReference type="NCBI Taxonomy" id="33038"/>
    <lineage>
        <taxon>Bacteria</taxon>
        <taxon>Bacillati</taxon>
        <taxon>Bacillota</taxon>
        <taxon>Clostridia</taxon>
        <taxon>Lachnospirales</taxon>
        <taxon>Lachnospiraceae</taxon>
        <taxon>Mediterraneibacter</taxon>
    </lineage>
</organism>
<dbReference type="RefSeq" id="WP_117995214.1">
    <property type="nucleotide sequence ID" value="NZ_JBBNNO010000032.1"/>
</dbReference>
<dbReference type="Proteomes" id="UP000286137">
    <property type="component" value="Unassembled WGS sequence"/>
</dbReference>
<dbReference type="EMBL" id="QRTJ01000027">
    <property type="protein sequence ID" value="RGQ65128.1"/>
    <property type="molecule type" value="Genomic_DNA"/>
</dbReference>
<name>A0A412BWP3_MEDGN</name>
<accession>A0A412BWP3</accession>
<reference evidence="2 3" key="1">
    <citation type="submission" date="2018-08" db="EMBL/GenBank/DDBJ databases">
        <title>A genome reference for cultivated species of the human gut microbiota.</title>
        <authorList>
            <person name="Zou Y."/>
            <person name="Xue W."/>
            <person name="Luo G."/>
        </authorList>
    </citation>
    <scope>NUCLEOTIDE SEQUENCE [LARGE SCALE GENOMIC DNA]</scope>
    <source>
        <strain evidence="2 3">AF27-4BH</strain>
    </source>
</reference>